<proteinExistence type="predicted"/>
<dbReference type="STRING" id="937775.Metlim_2996"/>
<dbReference type="AlphaFoldDB" id="H1YYV6"/>
<dbReference type="NCBIfam" id="NF006878">
    <property type="entry name" value="PRK09375.1-2"/>
    <property type="match status" value="1"/>
</dbReference>
<dbReference type="Gene3D" id="3.40.50.10800">
    <property type="entry name" value="NadA-like"/>
    <property type="match status" value="3"/>
</dbReference>
<dbReference type="UniPathway" id="UPA00253">
    <property type="reaction ID" value="UER00327"/>
</dbReference>
<dbReference type="PANTHER" id="PTHR30573:SF0">
    <property type="entry name" value="QUINOLINATE SYNTHASE, CHLOROPLASTIC"/>
    <property type="match status" value="1"/>
</dbReference>
<keyword evidence="9" id="KW-0411">Iron-sulfur</keyword>
<reference evidence="11 12" key="1">
    <citation type="submission" date="2011-10" db="EMBL/GenBank/DDBJ databases">
        <title>The Improved High-Quality Draft genome of Methanoplanus limicola DSM 2279.</title>
        <authorList>
            <consortium name="US DOE Joint Genome Institute (JGI-PGF)"/>
            <person name="Lucas S."/>
            <person name="Copeland A."/>
            <person name="Lapidus A."/>
            <person name="Glavina del Rio T."/>
            <person name="Dalin E."/>
            <person name="Tice H."/>
            <person name="Bruce D."/>
            <person name="Goodwin L."/>
            <person name="Pitluck S."/>
            <person name="Peters L."/>
            <person name="Mikhailova N."/>
            <person name="Lu M."/>
            <person name="Kyrpides N."/>
            <person name="Mavromatis K."/>
            <person name="Ivanova N."/>
            <person name="Markowitz V."/>
            <person name="Cheng J.-F."/>
            <person name="Hugenholtz P."/>
            <person name="Woyke T."/>
            <person name="Wu D."/>
            <person name="Wirth R."/>
            <person name="Brambilla E.-M."/>
            <person name="Klenk H.-P."/>
            <person name="Eisen J.A."/>
        </authorList>
    </citation>
    <scope>NUCLEOTIDE SEQUENCE [LARGE SCALE GENOMIC DNA]</scope>
    <source>
        <strain evidence="11 12">DSM 2279</strain>
    </source>
</reference>
<comment type="pathway">
    <text evidence="2">Cofactor biosynthesis; NAD(+) biosynthesis; quinolinate from iminoaspartate: step 1/1.</text>
</comment>
<dbReference type="EC" id="2.5.1.72" evidence="3 10"/>
<dbReference type="EMBL" id="CM001436">
    <property type="protein sequence ID" value="EHQ37028.1"/>
    <property type="molecule type" value="Genomic_DNA"/>
</dbReference>
<evidence type="ECO:0000256" key="6">
    <source>
        <dbReference type="ARBA" id="ARBA00022679"/>
    </source>
</evidence>
<dbReference type="SUPFAM" id="SSF142754">
    <property type="entry name" value="NadA-like"/>
    <property type="match status" value="1"/>
</dbReference>
<evidence type="ECO:0000256" key="8">
    <source>
        <dbReference type="ARBA" id="ARBA00023004"/>
    </source>
</evidence>
<dbReference type="PATRIC" id="fig|937775.9.peg.3352"/>
<evidence type="ECO:0000256" key="10">
    <source>
        <dbReference type="NCBIfam" id="TIGR00550"/>
    </source>
</evidence>
<dbReference type="InParanoid" id="H1YYV6"/>
<dbReference type="InterPro" id="IPR036094">
    <property type="entry name" value="NadA_sf"/>
</dbReference>
<dbReference type="HOGENOM" id="CLU_047382_0_0_2"/>
<organism evidence="11 12">
    <name type="scientific">Methanoplanus limicola DSM 2279</name>
    <dbReference type="NCBI Taxonomy" id="937775"/>
    <lineage>
        <taxon>Archaea</taxon>
        <taxon>Methanobacteriati</taxon>
        <taxon>Methanobacteriota</taxon>
        <taxon>Stenosarchaea group</taxon>
        <taxon>Methanomicrobia</taxon>
        <taxon>Methanomicrobiales</taxon>
        <taxon>Methanomicrobiaceae</taxon>
        <taxon>Methanoplanus</taxon>
    </lineage>
</organism>
<protein>
    <recommendedName>
        <fullName evidence="3 10">Quinolinate synthase</fullName>
        <ecNumber evidence="3 10">2.5.1.72</ecNumber>
    </recommendedName>
</protein>
<sequence>MTVQEEIIKLKKEKNAIILAHNYEPPEIQDIADFTGDSLELALRATDVTEDIIIFCGVLFMAETAKILNPKKKVILPAEDAGCLLADQLSAEMIKSAREEYPDAEVVLYVNSTAESKAYADIVCTSANAIDVVKSLKSDTILFGPDSNLASYVQGNLPDKRIIPLPKGGNCPVHEVFTPDDAISSKDRGYTVICHPECPAEVREHCDIIASTGGMMRNAELSDRWAVMTEKDMVYRLRTEYPGKEFLAFEKAVCKDMKKISLNAVLNSLKSETPEINLSRGVMKRAESSIRRMIELSRNK</sequence>
<dbReference type="Pfam" id="PF02445">
    <property type="entry name" value="NadA"/>
    <property type="match status" value="1"/>
</dbReference>
<evidence type="ECO:0000256" key="4">
    <source>
        <dbReference type="ARBA" id="ARBA00022485"/>
    </source>
</evidence>
<comment type="cofactor">
    <cofactor evidence="1">
        <name>[4Fe-4S] cluster</name>
        <dbReference type="ChEBI" id="CHEBI:49883"/>
    </cofactor>
</comment>
<evidence type="ECO:0000256" key="7">
    <source>
        <dbReference type="ARBA" id="ARBA00022723"/>
    </source>
</evidence>
<keyword evidence="8" id="KW-0408">Iron</keyword>
<dbReference type="GO" id="GO:0034628">
    <property type="term" value="P:'de novo' NAD+ biosynthetic process from L-aspartate"/>
    <property type="evidence" value="ECO:0007669"/>
    <property type="project" value="TreeGrafter"/>
</dbReference>
<evidence type="ECO:0000313" key="11">
    <source>
        <dbReference type="EMBL" id="EHQ37028.1"/>
    </source>
</evidence>
<dbReference type="NCBIfam" id="TIGR00550">
    <property type="entry name" value="nadA"/>
    <property type="match status" value="1"/>
</dbReference>
<dbReference type="Proteomes" id="UP000005741">
    <property type="component" value="Chromosome"/>
</dbReference>
<evidence type="ECO:0000256" key="3">
    <source>
        <dbReference type="ARBA" id="ARBA00012669"/>
    </source>
</evidence>
<name>H1YYV6_9EURY</name>
<keyword evidence="7" id="KW-0479">Metal-binding</keyword>
<evidence type="ECO:0000256" key="1">
    <source>
        <dbReference type="ARBA" id="ARBA00001966"/>
    </source>
</evidence>
<dbReference type="PANTHER" id="PTHR30573">
    <property type="entry name" value="QUINOLINATE SYNTHETASE A"/>
    <property type="match status" value="1"/>
</dbReference>
<keyword evidence="5" id="KW-0662">Pyridine nucleotide biosynthesis</keyword>
<dbReference type="GO" id="GO:0008987">
    <property type="term" value="F:quinolinate synthetase A activity"/>
    <property type="evidence" value="ECO:0007669"/>
    <property type="project" value="UniProtKB-UniRule"/>
</dbReference>
<dbReference type="GO" id="GO:0046872">
    <property type="term" value="F:metal ion binding"/>
    <property type="evidence" value="ECO:0007669"/>
    <property type="project" value="UniProtKB-KW"/>
</dbReference>
<keyword evidence="4" id="KW-0004">4Fe-4S</keyword>
<dbReference type="OrthoDB" id="5931at2157"/>
<dbReference type="RefSeq" id="WP_004079747.1">
    <property type="nucleotide sequence ID" value="NZ_CM001436.1"/>
</dbReference>
<accession>H1YYV6</accession>
<evidence type="ECO:0000256" key="2">
    <source>
        <dbReference type="ARBA" id="ARBA00005065"/>
    </source>
</evidence>
<keyword evidence="6 11" id="KW-0808">Transferase</keyword>
<gene>
    <name evidence="11" type="ORF">Metlim_2996</name>
</gene>
<evidence type="ECO:0000256" key="9">
    <source>
        <dbReference type="ARBA" id="ARBA00023014"/>
    </source>
</evidence>
<evidence type="ECO:0000313" key="12">
    <source>
        <dbReference type="Proteomes" id="UP000005741"/>
    </source>
</evidence>
<dbReference type="InterPro" id="IPR003473">
    <property type="entry name" value="NadA"/>
</dbReference>
<evidence type="ECO:0000256" key="5">
    <source>
        <dbReference type="ARBA" id="ARBA00022642"/>
    </source>
</evidence>
<dbReference type="GO" id="GO:0051539">
    <property type="term" value="F:4 iron, 4 sulfur cluster binding"/>
    <property type="evidence" value="ECO:0007669"/>
    <property type="project" value="UniProtKB-KW"/>
</dbReference>
<keyword evidence="12" id="KW-1185">Reference proteome</keyword>